<keyword evidence="2" id="KW-1185">Reference proteome</keyword>
<evidence type="ECO:0000313" key="1">
    <source>
        <dbReference type="EMBL" id="TMS39293.1"/>
    </source>
</evidence>
<dbReference type="EMBL" id="AZBU02000001">
    <property type="protein sequence ID" value="TMS39293.1"/>
    <property type="molecule type" value="Genomic_DNA"/>
</dbReference>
<dbReference type="AlphaFoldDB" id="A0A4V6I8T2"/>
<reference evidence="1 2" key="2">
    <citation type="journal article" date="2019" name="G3 (Bethesda)">
        <title>Hybrid Assembly of the Genome of the Entomopathogenic Nematode Steinernema carpocapsae Identifies the X-Chromosome.</title>
        <authorList>
            <person name="Serra L."/>
            <person name="Macchietto M."/>
            <person name="Macias-Munoz A."/>
            <person name="McGill C.J."/>
            <person name="Rodriguez I.M."/>
            <person name="Rodriguez B."/>
            <person name="Murad R."/>
            <person name="Mortazavi A."/>
        </authorList>
    </citation>
    <scope>NUCLEOTIDE SEQUENCE [LARGE SCALE GENOMIC DNA]</scope>
    <source>
        <strain evidence="1 2">ALL</strain>
    </source>
</reference>
<protein>
    <submittedName>
        <fullName evidence="1">Uncharacterized protein</fullName>
    </submittedName>
</protein>
<dbReference type="EMBL" id="CM016762">
    <property type="protein sequence ID" value="TMS39293.1"/>
    <property type="molecule type" value="Genomic_DNA"/>
</dbReference>
<reference evidence="1 2" key="1">
    <citation type="journal article" date="2015" name="Genome Biol.">
        <title>Comparative genomics of Steinernema reveals deeply conserved gene regulatory networks.</title>
        <authorList>
            <person name="Dillman A.R."/>
            <person name="Macchietto M."/>
            <person name="Porter C.F."/>
            <person name="Rogers A."/>
            <person name="Williams B."/>
            <person name="Antoshechkin I."/>
            <person name="Lee M.M."/>
            <person name="Goodwin Z."/>
            <person name="Lu X."/>
            <person name="Lewis E.E."/>
            <person name="Goodrich-Blair H."/>
            <person name="Stock S.P."/>
            <person name="Adams B.J."/>
            <person name="Sternberg P.W."/>
            <person name="Mortazavi A."/>
        </authorList>
    </citation>
    <scope>NUCLEOTIDE SEQUENCE [LARGE SCALE GENOMIC DNA]</scope>
    <source>
        <strain evidence="1 2">ALL</strain>
    </source>
</reference>
<gene>
    <name evidence="1" type="ORF">L596_005841</name>
</gene>
<sequence length="88" mass="10202">MMLIEVHRRFVPRATQILTPSAREIFVFVRWIKLKTSPRRVDLSALAAHMVIGLRSPRSLICNLPLMTSRCMWWPQKPSSRLECLSVA</sequence>
<name>A0A4V6I8T2_STECR</name>
<organism evidence="1 2">
    <name type="scientific">Steinernema carpocapsae</name>
    <name type="common">Entomopathogenic nematode</name>
    <dbReference type="NCBI Taxonomy" id="34508"/>
    <lineage>
        <taxon>Eukaryota</taxon>
        <taxon>Metazoa</taxon>
        <taxon>Ecdysozoa</taxon>
        <taxon>Nematoda</taxon>
        <taxon>Chromadorea</taxon>
        <taxon>Rhabditida</taxon>
        <taxon>Tylenchina</taxon>
        <taxon>Panagrolaimomorpha</taxon>
        <taxon>Strongyloidoidea</taxon>
        <taxon>Steinernematidae</taxon>
        <taxon>Steinernema</taxon>
    </lineage>
</organism>
<evidence type="ECO:0000313" key="2">
    <source>
        <dbReference type="Proteomes" id="UP000298663"/>
    </source>
</evidence>
<proteinExistence type="predicted"/>
<accession>A0A4V6I8T2</accession>
<dbReference type="Proteomes" id="UP000298663">
    <property type="component" value="Chromosome X"/>
</dbReference>
<comment type="caution">
    <text evidence="1">The sequence shown here is derived from an EMBL/GenBank/DDBJ whole genome shotgun (WGS) entry which is preliminary data.</text>
</comment>